<reference evidence="6" key="1">
    <citation type="journal article" date="2015" name="Genome Announc.">
        <title>Draft Genome Sequence of an Anaerobic Ammonium-Oxidizing Bacterium, "Candidatus Brocadia sinica".</title>
        <authorList>
            <person name="Oshiki M."/>
            <person name="Shinyako-Hata K."/>
            <person name="Satoh H."/>
            <person name="Okabe S."/>
        </authorList>
    </citation>
    <scope>NUCLEOTIDE SEQUENCE [LARGE SCALE GENOMIC DNA]</scope>
    <source>
        <strain evidence="6">JPN1</strain>
    </source>
</reference>
<organism evidence="5 6">
    <name type="scientific">Candidatus Brocadia sinica JPN1</name>
    <dbReference type="NCBI Taxonomy" id="1197129"/>
    <lineage>
        <taxon>Bacteria</taxon>
        <taxon>Pseudomonadati</taxon>
        <taxon>Planctomycetota</taxon>
        <taxon>Candidatus Brocadiia</taxon>
        <taxon>Candidatus Brocadiales</taxon>
        <taxon>Candidatus Brocadiaceae</taxon>
        <taxon>Candidatus Brocadia</taxon>
    </lineage>
</organism>
<dbReference type="InterPro" id="IPR007848">
    <property type="entry name" value="Small_mtfrase_dom"/>
</dbReference>
<dbReference type="SUPFAM" id="SSF53335">
    <property type="entry name" value="S-adenosyl-L-methionine-dependent methyltransferases"/>
    <property type="match status" value="2"/>
</dbReference>
<dbReference type="CDD" id="cd02440">
    <property type="entry name" value="AdoMet_MTases"/>
    <property type="match status" value="2"/>
</dbReference>
<dbReference type="Gene3D" id="3.40.50.150">
    <property type="entry name" value="Vaccinia Virus protein VP39"/>
    <property type="match status" value="2"/>
</dbReference>
<name>A0ABQ0JVM3_9BACT</name>
<keyword evidence="6" id="KW-1185">Reference proteome</keyword>
<dbReference type="Pfam" id="PF05175">
    <property type="entry name" value="MTS"/>
    <property type="match status" value="1"/>
</dbReference>
<accession>A0ABQ0JVM3</accession>
<gene>
    <name evidence="5" type="ORF">BROSI_A1276</name>
</gene>
<evidence type="ECO:0000259" key="4">
    <source>
        <dbReference type="Pfam" id="PF05175"/>
    </source>
</evidence>
<dbReference type="GO" id="GO:0008168">
    <property type="term" value="F:methyltransferase activity"/>
    <property type="evidence" value="ECO:0007669"/>
    <property type="project" value="UniProtKB-KW"/>
</dbReference>
<keyword evidence="2" id="KW-0808">Transferase</keyword>
<dbReference type="InterPro" id="IPR046977">
    <property type="entry name" value="RsmC/RlmG"/>
</dbReference>
<evidence type="ECO:0000256" key="3">
    <source>
        <dbReference type="ARBA" id="ARBA00022691"/>
    </source>
</evidence>
<keyword evidence="3" id="KW-0949">S-adenosyl-L-methionine</keyword>
<dbReference type="RefSeq" id="WP_157842408.1">
    <property type="nucleotide sequence ID" value="NZ_BAFN01000001.1"/>
</dbReference>
<feature type="domain" description="Methyltransferase small" evidence="4">
    <location>
        <begin position="211"/>
        <end position="373"/>
    </location>
</feature>
<dbReference type="GO" id="GO:0032259">
    <property type="term" value="P:methylation"/>
    <property type="evidence" value="ECO:0007669"/>
    <property type="project" value="UniProtKB-KW"/>
</dbReference>
<evidence type="ECO:0000256" key="2">
    <source>
        <dbReference type="ARBA" id="ARBA00022679"/>
    </source>
</evidence>
<dbReference type="PANTHER" id="PTHR47816">
    <property type="entry name" value="RIBOSOMAL RNA SMALL SUBUNIT METHYLTRANSFERASE C"/>
    <property type="match status" value="1"/>
</dbReference>
<dbReference type="Proteomes" id="UP000032309">
    <property type="component" value="Unassembled WGS sequence"/>
</dbReference>
<dbReference type="EMBL" id="BAFN01000001">
    <property type="protein sequence ID" value="GAN32761.1"/>
    <property type="molecule type" value="Genomic_DNA"/>
</dbReference>
<evidence type="ECO:0000256" key="1">
    <source>
        <dbReference type="ARBA" id="ARBA00022603"/>
    </source>
</evidence>
<dbReference type="InterPro" id="IPR029063">
    <property type="entry name" value="SAM-dependent_MTases_sf"/>
</dbReference>
<evidence type="ECO:0000313" key="6">
    <source>
        <dbReference type="Proteomes" id="UP000032309"/>
    </source>
</evidence>
<dbReference type="PANTHER" id="PTHR47816:SF4">
    <property type="entry name" value="RIBOSOMAL RNA SMALL SUBUNIT METHYLTRANSFERASE C"/>
    <property type="match status" value="1"/>
</dbReference>
<keyword evidence="1 5" id="KW-0489">Methyltransferase</keyword>
<evidence type="ECO:0000313" key="5">
    <source>
        <dbReference type="EMBL" id="GAN32761.1"/>
    </source>
</evidence>
<sequence length="377" mass="42256">MFITITDREEKTTGKEELFLDNQFRVASRSGLNVTEIQIIGVLKELSSPKRILFLENRTGVCGIVASALYPEAETTIHCLDLYYANKIKRNLSKNGVSSVTVCCKPYVEQRESFDVIFLQLSKGGATKELVLDFIQQIHQALQPGGKGFFSLEGNDPWMQNQMKRIFGGFTFYSRSKTGCCIVAKKKERLKRVRNFQAELTMTIFGKKPIQLLTIPGVFSHREVDQGTLALAEIAVGESQKNDAALDMGCGCGAVGISVAVNQDVSKVCFIDSNSRAVYITEKNCKLNGLECYEVLLQDTGIEEEQEFTLFTGNPPYFTHYKISELFINTAYKALKPGGRAYIVAKTATWHHTCMKNIFGNAERIKRRGYEIIKSLK</sequence>
<comment type="caution">
    <text evidence="5">The sequence shown here is derived from an EMBL/GenBank/DDBJ whole genome shotgun (WGS) entry which is preliminary data.</text>
</comment>
<proteinExistence type="predicted"/>
<protein>
    <submittedName>
        <fullName evidence="5">rRNA methylase</fullName>
    </submittedName>
</protein>